<dbReference type="Proteomes" id="UP001230908">
    <property type="component" value="Unassembled WGS sequence"/>
</dbReference>
<sequence length="73" mass="8715">MRTTRIATDLHLDVMTYQRTEDPHTTRRLRALLVDEVLDSECFNYREIFDRMMAGEPVFRTGRTPPQHHTPDR</sequence>
<proteinExistence type="predicted"/>
<comment type="caution">
    <text evidence="1">The sequence shown here is derived from an EMBL/GenBank/DDBJ whole genome shotgun (WGS) entry which is preliminary data.</text>
</comment>
<gene>
    <name evidence="1" type="ORF">RB614_11250</name>
</gene>
<keyword evidence="2" id="KW-1185">Reference proteome</keyword>
<evidence type="ECO:0000313" key="1">
    <source>
        <dbReference type="EMBL" id="MDQ7905097.1"/>
    </source>
</evidence>
<evidence type="ECO:0000313" key="2">
    <source>
        <dbReference type="Proteomes" id="UP001230908"/>
    </source>
</evidence>
<accession>A0ABU0ZDH2</accession>
<dbReference type="RefSeq" id="WP_308712371.1">
    <property type="nucleotide sequence ID" value="NZ_JAVHUY010000009.1"/>
</dbReference>
<organism evidence="1 2">
    <name type="scientific">Phytohabitans maris</name>
    <dbReference type="NCBI Taxonomy" id="3071409"/>
    <lineage>
        <taxon>Bacteria</taxon>
        <taxon>Bacillati</taxon>
        <taxon>Actinomycetota</taxon>
        <taxon>Actinomycetes</taxon>
        <taxon>Micromonosporales</taxon>
        <taxon>Micromonosporaceae</taxon>
    </lineage>
</organism>
<protein>
    <submittedName>
        <fullName evidence="1">Uncharacterized protein</fullName>
    </submittedName>
</protein>
<dbReference type="EMBL" id="JAVHUY010000009">
    <property type="protein sequence ID" value="MDQ7905097.1"/>
    <property type="molecule type" value="Genomic_DNA"/>
</dbReference>
<name>A0ABU0ZDH2_9ACTN</name>
<reference evidence="1 2" key="1">
    <citation type="submission" date="2023-08" db="EMBL/GenBank/DDBJ databases">
        <title>Phytohabitans sansha sp. nov., isolated from marine sediment.</title>
        <authorList>
            <person name="Zhao Y."/>
            <person name="Yi K."/>
        </authorList>
    </citation>
    <scope>NUCLEOTIDE SEQUENCE [LARGE SCALE GENOMIC DNA]</scope>
    <source>
        <strain evidence="1 2">ZYX-F-186</strain>
    </source>
</reference>